<reference evidence="9 10" key="1">
    <citation type="journal article" date="2016" name="Front. Microbiol.">
        <title>Comprehensive Phylogenetic Analysis of Bovine Non-aureus Staphylococci Species Based on Whole-Genome Sequencing.</title>
        <authorList>
            <person name="Naushad S."/>
            <person name="Barkema H.W."/>
            <person name="Luby C."/>
            <person name="Condas L.A."/>
            <person name="Nobrega D.B."/>
            <person name="Carson D.A."/>
            <person name="De Buck J."/>
        </authorList>
    </citation>
    <scope>NUCLEOTIDE SEQUENCE [LARGE SCALE GENOMIC DNA]</scope>
    <source>
        <strain evidence="9 10">SNUC 1231</strain>
    </source>
</reference>
<comment type="similarity">
    <text evidence="1 5">Belongs to the class-A beta-lactamase family.</text>
</comment>
<evidence type="ECO:0000256" key="7">
    <source>
        <dbReference type="SAM" id="SignalP"/>
    </source>
</evidence>
<keyword evidence="3 5" id="KW-0378">Hydrolase</keyword>
<dbReference type="InterPro" id="IPR045155">
    <property type="entry name" value="Beta-lactam_cat"/>
</dbReference>
<proteinExistence type="inferred from homology"/>
<dbReference type="GO" id="GO:0030655">
    <property type="term" value="P:beta-lactam antibiotic catabolic process"/>
    <property type="evidence" value="ECO:0007669"/>
    <property type="project" value="InterPro"/>
</dbReference>
<dbReference type="Gene3D" id="3.40.710.10">
    <property type="entry name" value="DD-peptidase/beta-lactamase superfamily"/>
    <property type="match status" value="1"/>
</dbReference>
<dbReference type="PROSITE" id="PS00146">
    <property type="entry name" value="BETA_LACTAMASE_A"/>
    <property type="match status" value="1"/>
</dbReference>
<dbReference type="Pfam" id="PF13354">
    <property type="entry name" value="Beta-lactamase2"/>
    <property type="match status" value="1"/>
</dbReference>
<dbReference type="GO" id="GO:0046677">
    <property type="term" value="P:response to antibiotic"/>
    <property type="evidence" value="ECO:0007669"/>
    <property type="project" value="UniProtKB-UniRule"/>
</dbReference>
<dbReference type="PRINTS" id="PR00118">
    <property type="entry name" value="BLACTAMASEA"/>
</dbReference>
<evidence type="ECO:0000256" key="1">
    <source>
        <dbReference type="ARBA" id="ARBA00009009"/>
    </source>
</evidence>
<evidence type="ECO:0000256" key="4">
    <source>
        <dbReference type="ARBA" id="ARBA00023251"/>
    </source>
</evidence>
<dbReference type="SUPFAM" id="SSF56601">
    <property type="entry name" value="beta-lactamase/transpeptidase-like"/>
    <property type="match status" value="1"/>
</dbReference>
<keyword evidence="7" id="KW-0732">Signal</keyword>
<evidence type="ECO:0000256" key="5">
    <source>
        <dbReference type="RuleBase" id="RU361140"/>
    </source>
</evidence>
<dbReference type="EMBL" id="PZFQ01000009">
    <property type="protein sequence ID" value="PTI76587.1"/>
    <property type="molecule type" value="Genomic_DNA"/>
</dbReference>
<evidence type="ECO:0000313" key="9">
    <source>
        <dbReference type="EMBL" id="PTI76587.1"/>
    </source>
</evidence>
<dbReference type="EC" id="3.5.2.6" evidence="2 5"/>
<evidence type="ECO:0000256" key="2">
    <source>
        <dbReference type="ARBA" id="ARBA00012865"/>
    </source>
</evidence>
<evidence type="ECO:0000256" key="3">
    <source>
        <dbReference type="ARBA" id="ARBA00022801"/>
    </source>
</evidence>
<dbReference type="PANTHER" id="PTHR35333:SF3">
    <property type="entry name" value="BETA-LACTAMASE-TYPE TRANSPEPTIDASE FOLD CONTAINING PROTEIN"/>
    <property type="match status" value="1"/>
</dbReference>
<dbReference type="InterPro" id="IPR023650">
    <property type="entry name" value="Beta-lactam_class-A_AS"/>
</dbReference>
<feature type="compositionally biased region" description="Basic and acidic residues" evidence="6">
    <location>
        <begin position="151"/>
        <end position="162"/>
    </location>
</feature>
<dbReference type="InterPro" id="IPR000871">
    <property type="entry name" value="Beta-lactam_class-A"/>
</dbReference>
<protein>
    <recommendedName>
        <fullName evidence="2 5">Beta-lactamase</fullName>
        <ecNumber evidence="2 5">3.5.2.6</ecNumber>
    </recommendedName>
</protein>
<dbReference type="InterPro" id="IPR012338">
    <property type="entry name" value="Beta-lactam/transpept-like"/>
</dbReference>
<comment type="caution">
    <text evidence="9">The sequence shown here is derived from an EMBL/GenBank/DDBJ whole genome shotgun (WGS) entry which is preliminary data.</text>
</comment>
<keyword evidence="4 5" id="KW-0046">Antibiotic resistance</keyword>
<gene>
    <name evidence="9" type="ORF">BU058_03930</name>
</gene>
<feature type="region of interest" description="Disordered" evidence="6">
    <location>
        <begin position="151"/>
        <end position="172"/>
    </location>
</feature>
<evidence type="ECO:0000259" key="8">
    <source>
        <dbReference type="Pfam" id="PF13354"/>
    </source>
</evidence>
<feature type="signal peptide" evidence="7">
    <location>
        <begin position="1"/>
        <end position="24"/>
    </location>
</feature>
<organism evidence="9 10">
    <name type="scientific">Staphylococcus succinus</name>
    <dbReference type="NCBI Taxonomy" id="61015"/>
    <lineage>
        <taxon>Bacteria</taxon>
        <taxon>Bacillati</taxon>
        <taxon>Bacillota</taxon>
        <taxon>Bacilli</taxon>
        <taxon>Bacillales</taxon>
        <taxon>Staphylococcaceae</taxon>
        <taxon>Staphylococcus</taxon>
    </lineage>
</organism>
<feature type="domain" description="Beta-lactamase class A catalytic" evidence="8">
    <location>
        <begin position="40"/>
        <end position="256"/>
    </location>
</feature>
<comment type="catalytic activity">
    <reaction evidence="5">
        <text>a beta-lactam + H2O = a substituted beta-amino acid</text>
        <dbReference type="Rhea" id="RHEA:20401"/>
        <dbReference type="ChEBI" id="CHEBI:15377"/>
        <dbReference type="ChEBI" id="CHEBI:35627"/>
        <dbReference type="ChEBI" id="CHEBI:140347"/>
        <dbReference type="EC" id="3.5.2.6"/>
    </reaction>
</comment>
<sequence>MKKILYSALICLSITTLSTKVASANEFDQLEKENSTTVGVYGINTESGKEIKHHSDERFGYASTFKAIASGVLLNNYTEKEINKKIQIQQKDIVAYSPVTEKYVGKQMSLKALIEAAMLKSDNTANNYIIGEIGGISSFKAALQHLGDHVSDPQRLEPKLNDYDPTNTADTTTPRAAAHTLNELLTSNQMDTKNLKLLKRVMIENETGDQLIKAGVPNHYLVGDKSGQGTTYATRNDIAFIYPKKGDKPIILAVYTKKDDKEGTPDDKVIAKAAQIAIKQIQ</sequence>
<evidence type="ECO:0000256" key="6">
    <source>
        <dbReference type="SAM" id="MobiDB-lite"/>
    </source>
</evidence>
<dbReference type="PANTHER" id="PTHR35333">
    <property type="entry name" value="BETA-LACTAMASE"/>
    <property type="match status" value="1"/>
</dbReference>
<dbReference type="Proteomes" id="UP000241960">
    <property type="component" value="Unassembled WGS sequence"/>
</dbReference>
<dbReference type="AlphaFoldDB" id="A0A9Q6MVZ9"/>
<feature type="chain" id="PRO_5040440592" description="Beta-lactamase" evidence="7">
    <location>
        <begin position="25"/>
        <end position="282"/>
    </location>
</feature>
<dbReference type="GO" id="GO:0008800">
    <property type="term" value="F:beta-lactamase activity"/>
    <property type="evidence" value="ECO:0007669"/>
    <property type="project" value="UniProtKB-UniRule"/>
</dbReference>
<name>A0A9Q6MVZ9_9STAP</name>
<accession>A0A9Q6MVZ9</accession>
<dbReference type="RefSeq" id="WP_107544899.1">
    <property type="nucleotide sequence ID" value="NZ_PZFQ01000009.1"/>
</dbReference>
<dbReference type="NCBIfam" id="NF033103">
    <property type="entry name" value="bla_class_A"/>
    <property type="match status" value="1"/>
</dbReference>
<evidence type="ECO:0000313" key="10">
    <source>
        <dbReference type="Proteomes" id="UP000241960"/>
    </source>
</evidence>